<keyword evidence="5" id="KW-0547">Nucleotide-binding</keyword>
<evidence type="ECO:0000256" key="6">
    <source>
        <dbReference type="ARBA" id="ARBA00022793"/>
    </source>
</evidence>
<dbReference type="SUPFAM" id="SSF68923">
    <property type="entry name" value="PEP carboxykinase N-terminal domain"/>
    <property type="match status" value="1"/>
</dbReference>
<evidence type="ECO:0000256" key="9">
    <source>
        <dbReference type="ARBA" id="ARBA00047371"/>
    </source>
</evidence>
<sequence>MSAQQDPLTQQRLNHSDIAALIHKNARIVRQNEVTQSLSGHALRRGEVALSAQGALVASTGKFTGRSANDKFILRDATTENTVWWDNTGAMSAGHFDLLLADMIEHTIGRAVFEQQLFAGADPKSRYNVDVFSESAWHALFIRHLLIHPNDRELSEFATNVSVVHMPDFEADPARHGTRTSTAIVLDFSRNIVLICGTAYAGEIKKSVFSLFNFHAPAENILPMHCSANVGKKGDTALFFGLSGTGKTTLSTSPDRALVGDDEHGWSIDNVFNLEGGCYAKAINLTEENEPEIYHAAMQAGTILENVTLDKETGNPDFFDTSVTENTRIAYPLSAIPNRVVSGVAPLPRNIVLLTADAFGVLPPLSRLSAEQAIYYFLSGYTAKVAGTERGIVEPEATFSACFGAPFMARHPADYGELLADRLAKGQVNCWLLNTGWTGGPYGVGKRIALKTTRKMLEAALDGDLDDVEYRTDHIFSLAVPTAIDGVEPDLLEPEKTWSDAAAYREQANRLLDLFAKNFVGLGPKAAAVSKILAASSNAA</sequence>
<dbReference type="InterPro" id="IPR001272">
    <property type="entry name" value="PEP_carboxykinase_ATP"/>
</dbReference>
<dbReference type="GO" id="GO:0005829">
    <property type="term" value="C:cytosol"/>
    <property type="evidence" value="ECO:0007669"/>
    <property type="project" value="TreeGrafter"/>
</dbReference>
<comment type="pathway">
    <text evidence="1">Carbohydrate biosynthesis; gluconeogenesis.</text>
</comment>
<evidence type="ECO:0000256" key="4">
    <source>
        <dbReference type="ARBA" id="ARBA00022432"/>
    </source>
</evidence>
<dbReference type="HAMAP" id="MF_00453">
    <property type="entry name" value="PEPCK_ATP"/>
    <property type="match status" value="1"/>
</dbReference>
<organism evidence="10">
    <name type="scientific">hydrothermal vent metagenome</name>
    <dbReference type="NCBI Taxonomy" id="652676"/>
    <lineage>
        <taxon>unclassified sequences</taxon>
        <taxon>metagenomes</taxon>
        <taxon>ecological metagenomes</taxon>
    </lineage>
</organism>
<dbReference type="NCBIfam" id="NF006821">
    <property type="entry name" value="PRK09344.1-3"/>
    <property type="match status" value="1"/>
</dbReference>
<gene>
    <name evidence="10" type="ORF">MNBD_ALPHA12-2278</name>
</gene>
<dbReference type="PANTHER" id="PTHR30031">
    <property type="entry name" value="PHOSPHOENOLPYRUVATE CARBOXYKINASE ATP"/>
    <property type="match status" value="1"/>
</dbReference>
<dbReference type="Pfam" id="PF01293">
    <property type="entry name" value="PEPCK_ATP"/>
    <property type="match status" value="1"/>
</dbReference>
<accession>A0A3B0TYD4</accession>
<dbReference type="InterPro" id="IPR008210">
    <property type="entry name" value="PEP_carboxykinase_N"/>
</dbReference>
<keyword evidence="6" id="KW-0210">Decarboxylase</keyword>
<proteinExistence type="inferred from homology"/>
<dbReference type="UniPathway" id="UPA00138"/>
<dbReference type="Gene3D" id="3.40.449.10">
    <property type="entry name" value="Phosphoenolpyruvate Carboxykinase, domain 1"/>
    <property type="match status" value="1"/>
</dbReference>
<dbReference type="Gene3D" id="3.90.228.20">
    <property type="match status" value="1"/>
</dbReference>
<evidence type="ECO:0000256" key="5">
    <source>
        <dbReference type="ARBA" id="ARBA00022741"/>
    </source>
</evidence>
<name>A0A3B0TYD4_9ZZZZ</name>
<dbReference type="GO" id="GO:0016301">
    <property type="term" value="F:kinase activity"/>
    <property type="evidence" value="ECO:0007669"/>
    <property type="project" value="UniProtKB-KW"/>
</dbReference>
<dbReference type="GO" id="GO:0005524">
    <property type="term" value="F:ATP binding"/>
    <property type="evidence" value="ECO:0007669"/>
    <property type="project" value="UniProtKB-KW"/>
</dbReference>
<keyword evidence="4" id="KW-0312">Gluconeogenesis</keyword>
<dbReference type="SUPFAM" id="SSF53795">
    <property type="entry name" value="PEP carboxykinase-like"/>
    <property type="match status" value="1"/>
</dbReference>
<dbReference type="AlphaFoldDB" id="A0A3B0TYD4"/>
<keyword evidence="10" id="KW-0670">Pyruvate</keyword>
<protein>
    <recommendedName>
        <fullName evidence="3">phosphoenolpyruvate carboxykinase (ATP)</fullName>
        <ecNumber evidence="3">4.1.1.49</ecNumber>
    </recommendedName>
</protein>
<dbReference type="EMBL" id="UOEO01000247">
    <property type="protein sequence ID" value="VAW23791.1"/>
    <property type="molecule type" value="Genomic_DNA"/>
</dbReference>
<keyword evidence="10" id="KW-0808">Transferase</keyword>
<dbReference type="InterPro" id="IPR013035">
    <property type="entry name" value="PEP_carboxykinase_C"/>
</dbReference>
<dbReference type="PIRSF" id="PIRSF006294">
    <property type="entry name" value="PEP_crbxkin"/>
    <property type="match status" value="1"/>
</dbReference>
<evidence type="ECO:0000256" key="3">
    <source>
        <dbReference type="ARBA" id="ARBA00012363"/>
    </source>
</evidence>
<evidence type="ECO:0000256" key="2">
    <source>
        <dbReference type="ARBA" id="ARBA00006052"/>
    </source>
</evidence>
<dbReference type="GO" id="GO:0006094">
    <property type="term" value="P:gluconeogenesis"/>
    <property type="evidence" value="ECO:0007669"/>
    <property type="project" value="UniProtKB-UniPathway"/>
</dbReference>
<evidence type="ECO:0000256" key="7">
    <source>
        <dbReference type="ARBA" id="ARBA00022840"/>
    </source>
</evidence>
<dbReference type="EC" id="4.1.1.49" evidence="3"/>
<dbReference type="Gene3D" id="2.170.8.10">
    <property type="entry name" value="Phosphoenolpyruvate Carboxykinase, domain 2"/>
    <property type="match status" value="1"/>
</dbReference>
<comment type="catalytic activity">
    <reaction evidence="9">
        <text>oxaloacetate + ATP = phosphoenolpyruvate + ADP + CO2</text>
        <dbReference type="Rhea" id="RHEA:18617"/>
        <dbReference type="ChEBI" id="CHEBI:16452"/>
        <dbReference type="ChEBI" id="CHEBI:16526"/>
        <dbReference type="ChEBI" id="CHEBI:30616"/>
        <dbReference type="ChEBI" id="CHEBI:58702"/>
        <dbReference type="ChEBI" id="CHEBI:456216"/>
        <dbReference type="EC" id="4.1.1.49"/>
    </reaction>
</comment>
<keyword evidence="7" id="KW-0067">ATP-binding</keyword>
<dbReference type="NCBIfam" id="TIGR00224">
    <property type="entry name" value="pckA"/>
    <property type="match status" value="1"/>
</dbReference>
<keyword evidence="10" id="KW-0418">Kinase</keyword>
<dbReference type="NCBIfam" id="NF006820">
    <property type="entry name" value="PRK09344.1-2"/>
    <property type="match status" value="1"/>
</dbReference>
<keyword evidence="8 10" id="KW-0456">Lyase</keyword>
<evidence type="ECO:0000313" key="10">
    <source>
        <dbReference type="EMBL" id="VAW23791.1"/>
    </source>
</evidence>
<reference evidence="10" key="1">
    <citation type="submission" date="2018-06" db="EMBL/GenBank/DDBJ databases">
        <authorList>
            <person name="Zhirakovskaya E."/>
        </authorList>
    </citation>
    <scope>NUCLEOTIDE SEQUENCE</scope>
</reference>
<dbReference type="PANTHER" id="PTHR30031:SF0">
    <property type="entry name" value="PHOSPHOENOLPYRUVATE CARBOXYKINASE (ATP)"/>
    <property type="match status" value="1"/>
</dbReference>
<comment type="similarity">
    <text evidence="2">Belongs to the phosphoenolpyruvate carboxykinase (ATP) family.</text>
</comment>
<evidence type="ECO:0000256" key="8">
    <source>
        <dbReference type="ARBA" id="ARBA00023239"/>
    </source>
</evidence>
<evidence type="ECO:0000256" key="1">
    <source>
        <dbReference type="ARBA" id="ARBA00004742"/>
    </source>
</evidence>
<dbReference type="GO" id="GO:0004612">
    <property type="term" value="F:phosphoenolpyruvate carboxykinase (ATP) activity"/>
    <property type="evidence" value="ECO:0007669"/>
    <property type="project" value="UniProtKB-EC"/>
</dbReference>